<dbReference type="CDD" id="cd06558">
    <property type="entry name" value="crotonase-like"/>
    <property type="match status" value="1"/>
</dbReference>
<evidence type="ECO:0000313" key="2">
    <source>
        <dbReference type="EMBL" id="CAA6806679.1"/>
    </source>
</evidence>
<dbReference type="Pfam" id="PF00378">
    <property type="entry name" value="ECH_1"/>
    <property type="match status" value="1"/>
</dbReference>
<dbReference type="Gene3D" id="1.10.12.10">
    <property type="entry name" value="Lyase 2-enoyl-coa Hydratase, Chain A, domain 2"/>
    <property type="match status" value="1"/>
</dbReference>
<keyword evidence="2" id="KW-0456">Lyase</keyword>
<dbReference type="PANTHER" id="PTHR42964">
    <property type="entry name" value="ENOYL-COA HYDRATASE"/>
    <property type="match status" value="1"/>
</dbReference>
<proteinExistence type="inferred from homology"/>
<dbReference type="EC" id="4.2.1.17" evidence="2"/>
<evidence type="ECO:0000256" key="1">
    <source>
        <dbReference type="ARBA" id="ARBA00005254"/>
    </source>
</evidence>
<comment type="similarity">
    <text evidence="1">Belongs to the enoyl-CoA hydratase/isomerase family.</text>
</comment>
<dbReference type="SUPFAM" id="SSF52096">
    <property type="entry name" value="ClpP/crotonase"/>
    <property type="match status" value="1"/>
</dbReference>
<name>A0A6S6SKG3_9BACT</name>
<dbReference type="InterPro" id="IPR029045">
    <property type="entry name" value="ClpP/crotonase-like_dom_sf"/>
</dbReference>
<dbReference type="InterPro" id="IPR051683">
    <property type="entry name" value="Enoyl-CoA_Hydratase/Isomerase"/>
</dbReference>
<protein>
    <submittedName>
        <fullName evidence="2">Enoyl-CoA hydratase (EC)</fullName>
        <ecNumber evidence="2">4.2.1.17</ecNumber>
    </submittedName>
</protein>
<dbReference type="Gene3D" id="3.90.226.10">
    <property type="entry name" value="2-enoyl-CoA Hydratase, Chain A, domain 1"/>
    <property type="match status" value="1"/>
</dbReference>
<dbReference type="AlphaFoldDB" id="A0A6S6SKG3"/>
<dbReference type="InterPro" id="IPR014748">
    <property type="entry name" value="Enoyl-CoA_hydra_C"/>
</dbReference>
<dbReference type="GO" id="GO:0004300">
    <property type="term" value="F:enoyl-CoA hydratase activity"/>
    <property type="evidence" value="ECO:0007669"/>
    <property type="project" value="UniProtKB-EC"/>
</dbReference>
<reference evidence="2" key="1">
    <citation type="submission" date="2020-01" db="EMBL/GenBank/DDBJ databases">
        <authorList>
            <person name="Meier V. D."/>
            <person name="Meier V D."/>
        </authorList>
    </citation>
    <scope>NUCLEOTIDE SEQUENCE</scope>
    <source>
        <strain evidence="2">HLG_WM_MAG_10</strain>
    </source>
</reference>
<dbReference type="PANTHER" id="PTHR42964:SF1">
    <property type="entry name" value="POLYKETIDE BIOSYNTHESIS ENOYL-COA HYDRATASE PKSH-RELATED"/>
    <property type="match status" value="1"/>
</dbReference>
<dbReference type="InterPro" id="IPR001753">
    <property type="entry name" value="Enoyl-CoA_hydra/iso"/>
</dbReference>
<accession>A0A6S6SKG3</accession>
<organism evidence="2">
    <name type="scientific">uncultured Aureispira sp</name>
    <dbReference type="NCBI Taxonomy" id="1331704"/>
    <lineage>
        <taxon>Bacteria</taxon>
        <taxon>Pseudomonadati</taxon>
        <taxon>Bacteroidota</taxon>
        <taxon>Saprospiria</taxon>
        <taxon>Saprospirales</taxon>
        <taxon>Saprospiraceae</taxon>
        <taxon>Aureispira</taxon>
        <taxon>environmental samples</taxon>
    </lineage>
</organism>
<gene>
    <name evidence="2" type="ORF">HELGO_WM34485</name>
</gene>
<dbReference type="EMBL" id="CACVAQ010000121">
    <property type="protein sequence ID" value="CAA6806679.1"/>
    <property type="molecule type" value="Genomic_DNA"/>
</dbReference>
<sequence length="274" mass="30366">MLYTKEQTQDIHKQNFAYLKVVEENHVLKLTLNRPKQKNALNEILIKELAYAISYAQQHNNIWAVTLGAEGNIFCAGADLKTFMGHKDTDSGSTIPDASGAVILGDLFDNLHKPCIAKVGKPVYAGGFLLLAGCTHVVATSSSTFTLSEVKRGIWPFQVMASLLKIMPERKVLDWCITGNTWSAQQALEAGLVTQLVQDEDLENTVSALVEQICQNAPTAIRLGLKALQDLKGISNKEQHTFLHQRLMEVIQTKDAQEGMTAFREKRKANWSGE</sequence>